<keyword evidence="3 6" id="KW-1133">Transmembrane helix</keyword>
<evidence type="ECO:0000313" key="8">
    <source>
        <dbReference type="EMBL" id="TID18264.1"/>
    </source>
</evidence>
<dbReference type="GO" id="GO:0007031">
    <property type="term" value="P:peroxisome organization"/>
    <property type="evidence" value="ECO:0007669"/>
    <property type="project" value="TreeGrafter"/>
</dbReference>
<keyword evidence="2 6" id="KW-0812">Transmembrane</keyword>
<feature type="region of interest" description="Disordered" evidence="5">
    <location>
        <begin position="468"/>
        <end position="490"/>
    </location>
</feature>
<feature type="region of interest" description="Disordered" evidence="5">
    <location>
        <begin position="1"/>
        <end position="82"/>
    </location>
</feature>
<keyword evidence="9" id="KW-1185">Reference proteome</keyword>
<gene>
    <name evidence="8" type="ORF">E6O75_ATG06340</name>
</gene>
<feature type="compositionally biased region" description="Polar residues" evidence="5">
    <location>
        <begin position="41"/>
        <end position="59"/>
    </location>
</feature>
<keyword evidence="4 6" id="KW-0472">Membrane</keyword>
<feature type="region of interest" description="Disordered" evidence="5">
    <location>
        <begin position="106"/>
        <end position="126"/>
    </location>
</feature>
<protein>
    <submittedName>
        <fullName evidence="8">Pex24p-domain-containing protein</fullName>
    </submittedName>
</protein>
<feature type="transmembrane region" description="Helical" evidence="6">
    <location>
        <begin position="276"/>
        <end position="299"/>
    </location>
</feature>
<feature type="compositionally biased region" description="Basic and acidic residues" evidence="5">
    <location>
        <begin position="60"/>
        <end position="82"/>
    </location>
</feature>
<dbReference type="AlphaFoldDB" id="A0A4Z1P812"/>
<dbReference type="InterPro" id="IPR052816">
    <property type="entry name" value="Peroxisomal_Membrane_PEX28-32"/>
</dbReference>
<organism evidence="8 9">
    <name type="scientific">Venturia nashicola</name>
    <dbReference type="NCBI Taxonomy" id="86259"/>
    <lineage>
        <taxon>Eukaryota</taxon>
        <taxon>Fungi</taxon>
        <taxon>Dikarya</taxon>
        <taxon>Ascomycota</taxon>
        <taxon>Pezizomycotina</taxon>
        <taxon>Dothideomycetes</taxon>
        <taxon>Pleosporomycetidae</taxon>
        <taxon>Venturiales</taxon>
        <taxon>Venturiaceae</taxon>
        <taxon>Venturia</taxon>
    </lineage>
</organism>
<dbReference type="PANTHER" id="PTHR28304:SF2">
    <property type="entry name" value="PEROXISOMAL MEMBRANE PROTEIN PEX29"/>
    <property type="match status" value="1"/>
</dbReference>
<feature type="transmembrane region" description="Helical" evidence="6">
    <location>
        <begin position="182"/>
        <end position="202"/>
    </location>
</feature>
<evidence type="ECO:0000256" key="4">
    <source>
        <dbReference type="ARBA" id="ARBA00023136"/>
    </source>
</evidence>
<reference evidence="8 9" key="1">
    <citation type="submission" date="2019-04" db="EMBL/GenBank/DDBJ databases">
        <title>High contiguity whole genome sequence and gene annotation resource for two Venturia nashicola isolates.</title>
        <authorList>
            <person name="Prokchorchik M."/>
            <person name="Won K."/>
            <person name="Lee Y."/>
            <person name="Choi E.D."/>
            <person name="Segonzac C."/>
            <person name="Sohn K.H."/>
        </authorList>
    </citation>
    <scope>NUCLEOTIDE SEQUENCE [LARGE SCALE GENOMIC DNA]</scope>
    <source>
        <strain evidence="8 9">PRI2</strain>
    </source>
</reference>
<comment type="subcellular location">
    <subcellularLocation>
        <location evidence="1">Membrane</location>
        <topology evidence="1">Multi-pass membrane protein</topology>
    </subcellularLocation>
</comment>
<dbReference type="Proteomes" id="UP000298493">
    <property type="component" value="Unassembled WGS sequence"/>
</dbReference>
<dbReference type="InterPro" id="IPR010482">
    <property type="entry name" value="TECPR1-like_DysF"/>
</dbReference>
<evidence type="ECO:0000256" key="3">
    <source>
        <dbReference type="ARBA" id="ARBA00022989"/>
    </source>
</evidence>
<feature type="domain" description="TECPR1-like DysF" evidence="7">
    <location>
        <begin position="128"/>
        <end position="516"/>
    </location>
</feature>
<evidence type="ECO:0000256" key="2">
    <source>
        <dbReference type="ARBA" id="ARBA00022692"/>
    </source>
</evidence>
<sequence>MMTAAEEKLPTSAARDGNTSEHNNTKKTKDTEDIPAIQVTKMPTTSPDGNRSASSSSRIEQIREASSRAADKVRDKLADMEGKKVENPVGMQDRLMNILMSQIIPSSEQNGPDAANRSSRKTVNRPSFSLPAMSNNFRRFNARIGPVFVFQNRIIRLFSWNTPSHTLSFLAIYSFLCLEPSLIAVVPLAVLLYFIMVPAFLVRHPPPPTLLPSDLDVYALGGPALAPAQKIKPAPELSKDFFRNMRDLQNSMDDFSILHDEILKHLTPPTNFSNEALSSTIFIFLFLASLLLFVSAHLIPWRFVFFLGGWAAIGVNHPTIQTLLHTPAHSEQLATQEKELSSQFNAFSIADTVLDPAPEKREVEVYELQHRDLYPSDAEWEPWVFTPNPYDPLTPAMLAGDRPKGTRFFEDVQPPKGWRWADKKWTLDLLSREWVEERCITGVEVEMEGERWVTDIKYDDDDEESIFSASSKSVKSPTKGKGHVKGKSTEKNRIVTWEEGSGSHKLGEWRRRRWIRLVERVALNTGTRDDGKVIANE</sequence>
<dbReference type="PANTHER" id="PTHR28304">
    <property type="entry name" value="PEROXISOMAL MEMBRANE PROTEIN PEX29"/>
    <property type="match status" value="1"/>
</dbReference>
<comment type="caution">
    <text evidence="8">The sequence shown here is derived from an EMBL/GenBank/DDBJ whole genome shotgun (WGS) entry which is preliminary data.</text>
</comment>
<accession>A0A4Z1P812</accession>
<dbReference type="STRING" id="86259.A0A4Z1P812"/>
<dbReference type="Pfam" id="PF06398">
    <property type="entry name" value="Pex24p"/>
    <property type="match status" value="1"/>
</dbReference>
<evidence type="ECO:0000259" key="7">
    <source>
        <dbReference type="Pfam" id="PF06398"/>
    </source>
</evidence>
<feature type="compositionally biased region" description="Basic and acidic residues" evidence="5">
    <location>
        <begin position="23"/>
        <end position="32"/>
    </location>
</feature>
<name>A0A4Z1P812_9PEZI</name>
<dbReference type="GO" id="GO:0005778">
    <property type="term" value="C:peroxisomal membrane"/>
    <property type="evidence" value="ECO:0007669"/>
    <property type="project" value="UniProtKB-ARBA"/>
</dbReference>
<dbReference type="EMBL" id="SNSC02000014">
    <property type="protein sequence ID" value="TID18264.1"/>
    <property type="molecule type" value="Genomic_DNA"/>
</dbReference>
<feature type="compositionally biased region" description="Low complexity" evidence="5">
    <location>
        <begin position="468"/>
        <end position="477"/>
    </location>
</feature>
<evidence type="ECO:0000256" key="5">
    <source>
        <dbReference type="SAM" id="MobiDB-lite"/>
    </source>
</evidence>
<evidence type="ECO:0000256" key="6">
    <source>
        <dbReference type="SAM" id="Phobius"/>
    </source>
</evidence>
<proteinExistence type="predicted"/>
<evidence type="ECO:0000256" key="1">
    <source>
        <dbReference type="ARBA" id="ARBA00004141"/>
    </source>
</evidence>
<evidence type="ECO:0000313" key="9">
    <source>
        <dbReference type="Proteomes" id="UP000298493"/>
    </source>
</evidence>